<evidence type="ECO:0000313" key="4">
    <source>
        <dbReference type="EMBL" id="SHM08569.1"/>
    </source>
</evidence>
<feature type="domain" description="GGDEF" evidence="3">
    <location>
        <begin position="200"/>
        <end position="318"/>
    </location>
</feature>
<dbReference type="EMBL" id="LT670847">
    <property type="protein sequence ID" value="SHM08569.1"/>
    <property type="molecule type" value="Genomic_DNA"/>
</dbReference>
<accession>A0A1M7FY70</accession>
<gene>
    <name evidence="4" type="ORF">SAMN05878437_1144</name>
</gene>
<dbReference type="NCBIfam" id="TIGR00254">
    <property type="entry name" value="GGDEF"/>
    <property type="match status" value="1"/>
</dbReference>
<name>A0A1M7FY70_9GAMM</name>
<dbReference type="Pfam" id="PF00990">
    <property type="entry name" value="GGDEF"/>
    <property type="match status" value="1"/>
</dbReference>
<comment type="catalytic activity">
    <reaction evidence="2">
        <text>2 GTP = 3',3'-c-di-GMP + 2 diphosphate</text>
        <dbReference type="Rhea" id="RHEA:24898"/>
        <dbReference type="ChEBI" id="CHEBI:33019"/>
        <dbReference type="ChEBI" id="CHEBI:37565"/>
        <dbReference type="ChEBI" id="CHEBI:58805"/>
        <dbReference type="EC" id="2.7.7.65"/>
    </reaction>
</comment>
<evidence type="ECO:0000256" key="2">
    <source>
        <dbReference type="ARBA" id="ARBA00034247"/>
    </source>
</evidence>
<evidence type="ECO:0000259" key="3">
    <source>
        <dbReference type="PROSITE" id="PS50887"/>
    </source>
</evidence>
<dbReference type="SMART" id="SM00065">
    <property type="entry name" value="GAF"/>
    <property type="match status" value="1"/>
</dbReference>
<sequence length="318" mass="34948">MGQTTLDMLPFQGFESASRAVLGFLRGRIDMGLWMMTRTEGAEWIVLQADDRSYGIQDGAVFQWADSFCSRMVGGDGPRVAPSSAEIPVFVEALINEQAEIGAYIGVPVCKDDGSLFGTLCAIDPKEQAESLRNELPLIELCGKLLGTILSHELRTVEQERMLERSRRDAITDCLTGIFNRHGWESVIAHEEARASRYGSPTGIAVLDLDNLKEINDTQGHAAGDDLLRRTAQVLNSAVRQGDIVARFGGDEFGVLCVECNGLELNNVVDRIREALAHAGIMASIGWATRQPQLGLQHAVREADRSMYQEKASRRSLQ</sequence>
<dbReference type="InterPro" id="IPR043128">
    <property type="entry name" value="Rev_trsase/Diguanyl_cyclase"/>
</dbReference>
<dbReference type="PANTHER" id="PTHR45138">
    <property type="entry name" value="REGULATORY COMPONENTS OF SENSORY TRANSDUCTION SYSTEM"/>
    <property type="match status" value="1"/>
</dbReference>
<dbReference type="STRING" id="29571.SAMN05878437_1144"/>
<organism evidence="4 5">
    <name type="scientific">Vreelandella subglaciescola</name>
    <dbReference type="NCBI Taxonomy" id="29571"/>
    <lineage>
        <taxon>Bacteria</taxon>
        <taxon>Pseudomonadati</taxon>
        <taxon>Pseudomonadota</taxon>
        <taxon>Gammaproteobacteria</taxon>
        <taxon>Oceanospirillales</taxon>
        <taxon>Halomonadaceae</taxon>
        <taxon>Vreelandella</taxon>
    </lineage>
</organism>
<evidence type="ECO:0000256" key="1">
    <source>
        <dbReference type="ARBA" id="ARBA00012528"/>
    </source>
</evidence>
<dbReference type="GO" id="GO:0052621">
    <property type="term" value="F:diguanylate cyclase activity"/>
    <property type="evidence" value="ECO:0007669"/>
    <property type="project" value="UniProtKB-EC"/>
</dbReference>
<dbReference type="RefSeq" id="WP_172824529.1">
    <property type="nucleotide sequence ID" value="NZ_LT670847.1"/>
</dbReference>
<dbReference type="Pfam" id="PF01590">
    <property type="entry name" value="GAF"/>
    <property type="match status" value="1"/>
</dbReference>
<dbReference type="InterPro" id="IPR029787">
    <property type="entry name" value="Nucleotide_cyclase"/>
</dbReference>
<protein>
    <recommendedName>
        <fullName evidence="1">diguanylate cyclase</fullName>
        <ecNumber evidence="1">2.7.7.65</ecNumber>
    </recommendedName>
</protein>
<dbReference type="Proteomes" id="UP000190911">
    <property type="component" value="Chromosome I"/>
</dbReference>
<dbReference type="InterPro" id="IPR000160">
    <property type="entry name" value="GGDEF_dom"/>
</dbReference>
<proteinExistence type="predicted"/>
<dbReference type="FunCoup" id="A0A1M7FY70">
    <property type="interactions" value="129"/>
</dbReference>
<dbReference type="InParanoid" id="A0A1M7FY70"/>
<dbReference type="InterPro" id="IPR050469">
    <property type="entry name" value="Diguanylate_Cyclase"/>
</dbReference>
<dbReference type="CDD" id="cd01949">
    <property type="entry name" value="GGDEF"/>
    <property type="match status" value="1"/>
</dbReference>
<dbReference type="Gene3D" id="3.30.70.270">
    <property type="match status" value="1"/>
</dbReference>
<dbReference type="SMART" id="SM00267">
    <property type="entry name" value="GGDEF"/>
    <property type="match status" value="1"/>
</dbReference>
<dbReference type="SUPFAM" id="SSF55073">
    <property type="entry name" value="Nucleotide cyclase"/>
    <property type="match status" value="1"/>
</dbReference>
<dbReference type="InterPro" id="IPR003018">
    <property type="entry name" value="GAF"/>
</dbReference>
<reference evidence="4 5" key="1">
    <citation type="submission" date="2016-11" db="EMBL/GenBank/DDBJ databases">
        <authorList>
            <person name="Jaros S."/>
            <person name="Januszkiewicz K."/>
            <person name="Wedrychowicz H."/>
        </authorList>
    </citation>
    <scope>NUCLEOTIDE SEQUENCE [LARGE SCALE GENOMIC DNA]</scope>
    <source>
        <strain evidence="4 5">ACAM 12</strain>
    </source>
</reference>
<dbReference type="SUPFAM" id="SSF55781">
    <property type="entry name" value="GAF domain-like"/>
    <property type="match status" value="1"/>
</dbReference>
<dbReference type="PROSITE" id="PS50887">
    <property type="entry name" value="GGDEF"/>
    <property type="match status" value="1"/>
</dbReference>
<dbReference type="PANTHER" id="PTHR45138:SF9">
    <property type="entry name" value="DIGUANYLATE CYCLASE DGCM-RELATED"/>
    <property type="match status" value="1"/>
</dbReference>
<dbReference type="EC" id="2.7.7.65" evidence="1"/>
<evidence type="ECO:0000313" key="5">
    <source>
        <dbReference type="Proteomes" id="UP000190911"/>
    </source>
</evidence>
<dbReference type="AlphaFoldDB" id="A0A1M7FY70"/>
<keyword evidence="5" id="KW-1185">Reference proteome</keyword>